<dbReference type="InterPro" id="IPR005105">
    <property type="entry name" value="GlnD_Uridyltrans_N"/>
</dbReference>
<dbReference type="AlphaFoldDB" id="A0A1I5M0X5"/>
<dbReference type="Gene3D" id="2.60.120.10">
    <property type="entry name" value="Jelly Rolls"/>
    <property type="match status" value="1"/>
</dbReference>
<dbReference type="InterPro" id="IPR018821">
    <property type="entry name" value="DUF294_put_nucleoTrafse_sb-bd"/>
</dbReference>
<dbReference type="CDD" id="cd05401">
    <property type="entry name" value="NT_GlnE_GlnD_like"/>
    <property type="match status" value="1"/>
</dbReference>
<reference evidence="3 4" key="1">
    <citation type="submission" date="2016-10" db="EMBL/GenBank/DDBJ databases">
        <authorList>
            <person name="de Groot N.N."/>
        </authorList>
    </citation>
    <scope>NUCLEOTIDE SEQUENCE [LARGE SCALE GENOMIC DNA]</scope>
    <source>
        <strain evidence="3 4">EP1-55-1</strain>
    </source>
</reference>
<evidence type="ECO:0000256" key="1">
    <source>
        <dbReference type="ARBA" id="ARBA00023122"/>
    </source>
</evidence>
<dbReference type="SUPFAM" id="SSF54631">
    <property type="entry name" value="CBS-domain pair"/>
    <property type="match status" value="1"/>
</dbReference>
<dbReference type="InterPro" id="IPR018490">
    <property type="entry name" value="cNMP-bd_dom_sf"/>
</dbReference>
<evidence type="ECO:0000259" key="2">
    <source>
        <dbReference type="PROSITE" id="PS50042"/>
    </source>
</evidence>
<dbReference type="STRING" id="223786.SAMN05216234_10498"/>
<dbReference type="CDD" id="cd00038">
    <property type="entry name" value="CAP_ED"/>
    <property type="match status" value="1"/>
</dbReference>
<dbReference type="RefSeq" id="WP_218147902.1">
    <property type="nucleotide sequence ID" value="NZ_CP136592.1"/>
</dbReference>
<evidence type="ECO:0000313" key="4">
    <source>
        <dbReference type="Proteomes" id="UP000199227"/>
    </source>
</evidence>
<dbReference type="PANTHER" id="PTHR43080">
    <property type="entry name" value="CBS DOMAIN-CONTAINING PROTEIN CBSX3, MITOCHONDRIAL"/>
    <property type="match status" value="1"/>
</dbReference>
<feature type="domain" description="Cyclic nucleotide-binding" evidence="2">
    <location>
        <begin position="15"/>
        <end position="129"/>
    </location>
</feature>
<keyword evidence="4" id="KW-1185">Reference proteome</keyword>
<dbReference type="InterPro" id="IPR000595">
    <property type="entry name" value="cNMP-bd_dom"/>
</dbReference>
<dbReference type="Pfam" id="PF10335">
    <property type="entry name" value="DUF294_C"/>
    <property type="match status" value="1"/>
</dbReference>
<dbReference type="SMART" id="SM00116">
    <property type="entry name" value="CBS"/>
    <property type="match status" value="2"/>
</dbReference>
<name>A0A1I5M0X5_9BACT</name>
<dbReference type="InterPro" id="IPR051257">
    <property type="entry name" value="Diverse_CBS-Domain"/>
</dbReference>
<keyword evidence="1" id="KW-0129">CBS domain</keyword>
<dbReference type="Gene3D" id="3.10.580.10">
    <property type="entry name" value="CBS-domain"/>
    <property type="match status" value="1"/>
</dbReference>
<dbReference type="InterPro" id="IPR014710">
    <property type="entry name" value="RmlC-like_jellyroll"/>
</dbReference>
<dbReference type="EMBL" id="FOXB01000004">
    <property type="protein sequence ID" value="SFP02676.1"/>
    <property type="molecule type" value="Genomic_DNA"/>
</dbReference>
<organism evidence="3 4">
    <name type="scientific">Hydrogenimonas thermophila</name>
    <dbReference type="NCBI Taxonomy" id="223786"/>
    <lineage>
        <taxon>Bacteria</taxon>
        <taxon>Pseudomonadati</taxon>
        <taxon>Campylobacterota</taxon>
        <taxon>Epsilonproteobacteria</taxon>
        <taxon>Campylobacterales</taxon>
        <taxon>Hydrogenimonadaceae</taxon>
        <taxon>Hydrogenimonas</taxon>
    </lineage>
</organism>
<sequence length="602" mass="68125">MSIVEQKSFLISIHPFDSLSDNELERVLSAMDIAYYPKDTILFNEDKKPDNISIIIKGSVEASDKEGNVEYFGALDTIGACEILQHSNERIYRVIEELLCYEIPKTLFLELIKTNDAFKTFYLEDIATRLQALRKQSQQTEFTEFLTARIGDIFIHSPYIVEGTTPIVKAVAGMEAVKATAILVKHQQHIGIVTDSDLRHHIILGGVSLQEPIANIATYKLITIERDDFLFNALLMMTRHSIKRLVVTHNKNICGTIEQIDLLSYFSNHAYLLSVQIEKASSIEELKSTTDGMVNIVRTLHHKGIKARYIARIISELNAKVFAKVFELIIPQEWHSNVALMVMGSEGREEQIIRTDQDNGLIIKDDFYADGLEGKMTQFSKALQSLGFPECPGNVMVSNPEWSQPLQDFKKAIDNWVDIPESDAMMKLAILVDAKCVAGNTKLLKDLRHYLFNKISNHPTALAIFAQAVERFDIPLGLLGGFGNDQIDLKKGGSFILMHGIRALALEQKIEVTSTVERIKELNEIGLIDRKFATELIESFDVILTFILQNKLSQIAQGKKPDNRVDIRNLSKLERDMLKDALKVVRELKKFITYHFKLNMVG</sequence>
<accession>A0A1I5M0X5</accession>
<protein>
    <submittedName>
        <fullName evidence="3">CBS domain-containing protein</fullName>
    </submittedName>
</protein>
<proteinExistence type="predicted"/>
<evidence type="ECO:0000313" key="3">
    <source>
        <dbReference type="EMBL" id="SFP02676.1"/>
    </source>
</evidence>
<gene>
    <name evidence="3" type="ORF">SAMN05216234_10498</name>
</gene>
<dbReference type="PANTHER" id="PTHR43080:SF2">
    <property type="entry name" value="CBS DOMAIN-CONTAINING PROTEIN"/>
    <property type="match status" value="1"/>
</dbReference>
<dbReference type="InterPro" id="IPR046342">
    <property type="entry name" value="CBS_dom_sf"/>
</dbReference>
<dbReference type="SUPFAM" id="SSF51206">
    <property type="entry name" value="cAMP-binding domain-like"/>
    <property type="match status" value="1"/>
</dbReference>
<dbReference type="GO" id="GO:0008773">
    <property type="term" value="F:[protein-PII] uridylyltransferase activity"/>
    <property type="evidence" value="ECO:0007669"/>
    <property type="project" value="InterPro"/>
</dbReference>
<dbReference type="SMART" id="SM00100">
    <property type="entry name" value="cNMP"/>
    <property type="match status" value="1"/>
</dbReference>
<dbReference type="Proteomes" id="UP000199227">
    <property type="component" value="Unassembled WGS sequence"/>
</dbReference>
<dbReference type="Pfam" id="PF00027">
    <property type="entry name" value="cNMP_binding"/>
    <property type="match status" value="1"/>
</dbReference>
<dbReference type="PROSITE" id="PS50042">
    <property type="entry name" value="CNMP_BINDING_3"/>
    <property type="match status" value="1"/>
</dbReference>
<dbReference type="InterPro" id="IPR000644">
    <property type="entry name" value="CBS_dom"/>
</dbReference>
<dbReference type="Pfam" id="PF03445">
    <property type="entry name" value="DUF294"/>
    <property type="match status" value="1"/>
</dbReference>
<dbReference type="Pfam" id="PF00571">
    <property type="entry name" value="CBS"/>
    <property type="match status" value="1"/>
</dbReference>